<keyword evidence="2" id="KW-1185">Reference proteome</keyword>
<dbReference type="EMBL" id="CP059399">
    <property type="protein sequence ID" value="QLY31743.1"/>
    <property type="molecule type" value="Genomic_DNA"/>
</dbReference>
<dbReference type="AlphaFoldDB" id="A0A7D6ZNT0"/>
<evidence type="ECO:0000313" key="2">
    <source>
        <dbReference type="Proteomes" id="UP000515512"/>
    </source>
</evidence>
<dbReference type="KEGG" id="nhu:H0264_05350"/>
<dbReference type="Proteomes" id="UP000515512">
    <property type="component" value="Chromosome"/>
</dbReference>
<sequence length="140" mass="15661">MIIFEDVLRKWWHDQSVGRLGPPGLEPRLRLAPRGEDVGYIDGVWWPRSDDLAAELPNLLMVLARRLGPARRVVYDRTSWSRARGRLVLGERTIQLDAYSFELGNILYVFGRGGGMIVLRVIGSTTDQGTARAILSGSEA</sequence>
<protein>
    <submittedName>
        <fullName evidence="1">Uncharacterized protein</fullName>
    </submittedName>
</protein>
<gene>
    <name evidence="1" type="ORF">H0264_05350</name>
</gene>
<proteinExistence type="predicted"/>
<name>A0A7D6ZNT0_9NOCA</name>
<evidence type="ECO:0000313" key="1">
    <source>
        <dbReference type="EMBL" id="QLY31743.1"/>
    </source>
</evidence>
<dbReference type="Pfam" id="PF19457">
    <property type="entry name" value="DUF5994"/>
    <property type="match status" value="1"/>
</dbReference>
<dbReference type="RefSeq" id="WP_051177883.1">
    <property type="nucleotide sequence ID" value="NZ_CP059399.1"/>
</dbReference>
<dbReference type="InterPro" id="IPR046036">
    <property type="entry name" value="DUF5994"/>
</dbReference>
<reference evidence="1 2" key="1">
    <citation type="submission" date="2020-07" db="EMBL/GenBank/DDBJ databases">
        <authorList>
            <person name="Zhuang K."/>
            <person name="Ran Y."/>
        </authorList>
    </citation>
    <scope>NUCLEOTIDE SEQUENCE [LARGE SCALE GENOMIC DNA]</scope>
    <source>
        <strain evidence="1 2">WCH-YHL-001</strain>
    </source>
</reference>
<organism evidence="1 2">
    <name type="scientific">Nocardia huaxiensis</name>
    <dbReference type="NCBI Taxonomy" id="2755382"/>
    <lineage>
        <taxon>Bacteria</taxon>
        <taxon>Bacillati</taxon>
        <taxon>Actinomycetota</taxon>
        <taxon>Actinomycetes</taxon>
        <taxon>Mycobacteriales</taxon>
        <taxon>Nocardiaceae</taxon>
        <taxon>Nocardia</taxon>
    </lineage>
</organism>
<accession>A0A7D6ZNT0</accession>